<dbReference type="OrthoDB" id="1412480at2"/>
<evidence type="ECO:0000256" key="1">
    <source>
        <dbReference type="SAM" id="Phobius"/>
    </source>
</evidence>
<dbReference type="RefSeq" id="WP_073020899.1">
    <property type="nucleotide sequence ID" value="NZ_FQWF01000011.1"/>
</dbReference>
<reference evidence="3" key="1">
    <citation type="submission" date="2016-11" db="EMBL/GenBank/DDBJ databases">
        <authorList>
            <person name="Varghese N."/>
            <person name="Submissions S."/>
        </authorList>
    </citation>
    <scope>NUCLEOTIDE SEQUENCE [LARGE SCALE GENOMIC DNA]</scope>
    <source>
        <strain evidence="3">DSM 17659</strain>
    </source>
</reference>
<keyword evidence="1" id="KW-0812">Transmembrane</keyword>
<protein>
    <recommendedName>
        <fullName evidence="4">DUF748 domain-containing protein</fullName>
    </recommendedName>
</protein>
<evidence type="ECO:0000313" key="3">
    <source>
        <dbReference type="Proteomes" id="UP000184020"/>
    </source>
</evidence>
<gene>
    <name evidence="2" type="ORF">SAMN05444372_111118</name>
</gene>
<keyword evidence="1" id="KW-0472">Membrane</keyword>
<evidence type="ECO:0000313" key="2">
    <source>
        <dbReference type="EMBL" id="SHG90260.1"/>
    </source>
</evidence>
<dbReference type="AlphaFoldDB" id="A0A1M5NL33"/>
<name>A0A1M5NL33_9FLAO</name>
<proteinExistence type="predicted"/>
<sequence>MKERVKKIGVVILGIIIFIGALSFAVNLWVNYQLPKIILDKNETPYNIKYENVKISLFSRKITASGIVITPKERQKDRLSKNGILASIENVTVDDYKIFPLLLKNKIEAYRITFSKPNITLFKDNDKIVNSSKNLSSKIVAPFEQIIKVANVNIENGNFSIVNIKNNKTLFSAQKVIVQLNDLAISKKTLDNKIPFSYKSYALSCDSLIYQTDKAYQIKATKINTTNSGLEMDNFSMTSLLTRRQFVDQSKKERDLYTLKAGKIAIKNMNWGFKEEILFFKTNQIVIDKADANIYRSKIPKDNLSIKPLYSKILRELKFDLLIDTLTINNSNLVYEEEKTFNNGAGVLKFGSFNLQATNVYSGYQNKNLPDVLISINCKFMNKSPMMVKWRFNVMDKSDGFNIKGSIKNFETNQLAIFTKPYLNTTFKGTFDQVYFDYNGNDNNAKGNFALRYHDLNIERYQKKNRDKKSVLKSWLGNLVLKNDSGGKILENEIEVQRIKEKSFFNLFWLCFADGLKKTLL</sequence>
<evidence type="ECO:0008006" key="4">
    <source>
        <dbReference type="Google" id="ProtNLM"/>
    </source>
</evidence>
<dbReference type="EMBL" id="FQWF01000011">
    <property type="protein sequence ID" value="SHG90260.1"/>
    <property type="molecule type" value="Genomic_DNA"/>
</dbReference>
<dbReference type="STRING" id="229205.SAMN05444372_111118"/>
<organism evidence="2 3">
    <name type="scientific">Flavobacterium micromati</name>
    <dbReference type="NCBI Taxonomy" id="229205"/>
    <lineage>
        <taxon>Bacteria</taxon>
        <taxon>Pseudomonadati</taxon>
        <taxon>Bacteroidota</taxon>
        <taxon>Flavobacteriia</taxon>
        <taxon>Flavobacteriales</taxon>
        <taxon>Flavobacteriaceae</taxon>
        <taxon>Flavobacterium</taxon>
    </lineage>
</organism>
<keyword evidence="3" id="KW-1185">Reference proteome</keyword>
<feature type="transmembrane region" description="Helical" evidence="1">
    <location>
        <begin position="7"/>
        <end position="30"/>
    </location>
</feature>
<accession>A0A1M5NL33</accession>
<keyword evidence="1" id="KW-1133">Transmembrane helix</keyword>
<dbReference type="Proteomes" id="UP000184020">
    <property type="component" value="Unassembled WGS sequence"/>
</dbReference>